<dbReference type="HOGENOM" id="CLU_3069936_0_0_1"/>
<accession>U9SUY9</accession>
<name>U9SUY9_RHIID</name>
<evidence type="ECO:0000313" key="1">
    <source>
        <dbReference type="EMBL" id="ERZ94960.1"/>
    </source>
</evidence>
<dbReference type="AlphaFoldDB" id="U9SUY9"/>
<reference evidence="1" key="1">
    <citation type="submission" date="2013-07" db="EMBL/GenBank/DDBJ databases">
        <title>The genome of an arbuscular mycorrhizal fungus provides insights into the evolution of the oldest plant symbiosis.</title>
        <authorList>
            <consortium name="DOE Joint Genome Institute"/>
            <person name="Tisserant E."/>
            <person name="Malbreil M."/>
            <person name="Kuo A."/>
            <person name="Kohler A."/>
            <person name="Symeonidi A."/>
            <person name="Balestrini R."/>
            <person name="Charron P."/>
            <person name="Duensing N."/>
            <person name="Frei-dit-Frey N."/>
            <person name="Gianinazzi-Pearson V."/>
            <person name="Gilbert B."/>
            <person name="Handa Y."/>
            <person name="Hijri M."/>
            <person name="Kaul R."/>
            <person name="Kawaguchi M."/>
            <person name="Krajinski F."/>
            <person name="Lammers P."/>
            <person name="Lapierre D."/>
            <person name="Masclaux F.G."/>
            <person name="Murat C."/>
            <person name="Morin E."/>
            <person name="Ndikumana S."/>
            <person name="Pagni M."/>
            <person name="Petitpierre D."/>
            <person name="Requena N."/>
            <person name="Rosikiewicz P."/>
            <person name="Riley R."/>
            <person name="Saito K."/>
            <person name="San Clemente H."/>
            <person name="Shapiro H."/>
            <person name="van Tuinen D."/>
            <person name="Becard G."/>
            <person name="Bonfante P."/>
            <person name="Paszkowski U."/>
            <person name="Shachar-Hill Y."/>
            <person name="Young J.P."/>
            <person name="Sanders I.R."/>
            <person name="Henrissat B."/>
            <person name="Rensing S.A."/>
            <person name="Grigoriev I.V."/>
            <person name="Corradi N."/>
            <person name="Roux C."/>
            <person name="Martin F."/>
        </authorList>
    </citation>
    <scope>NUCLEOTIDE SEQUENCE</scope>
    <source>
        <strain evidence="1">DAOM 197198</strain>
    </source>
</reference>
<dbReference type="EMBL" id="KI301600">
    <property type="protein sequence ID" value="ERZ94960.1"/>
    <property type="molecule type" value="Genomic_DNA"/>
</dbReference>
<proteinExistence type="predicted"/>
<gene>
    <name evidence="1" type="ORF">GLOINDRAFT_341503</name>
</gene>
<sequence length="53" mass="6567">MNRRRLRRLLFAQRRSRLNPYNYNALFLHLPPQNISYNNDLFMKQLFNGSSFY</sequence>
<organism evidence="1">
    <name type="scientific">Rhizophagus irregularis (strain DAOM 181602 / DAOM 197198 / MUCL 43194)</name>
    <name type="common">Arbuscular mycorrhizal fungus</name>
    <name type="synonym">Glomus intraradices</name>
    <dbReference type="NCBI Taxonomy" id="747089"/>
    <lineage>
        <taxon>Eukaryota</taxon>
        <taxon>Fungi</taxon>
        <taxon>Fungi incertae sedis</taxon>
        <taxon>Mucoromycota</taxon>
        <taxon>Glomeromycotina</taxon>
        <taxon>Glomeromycetes</taxon>
        <taxon>Glomerales</taxon>
        <taxon>Glomeraceae</taxon>
        <taxon>Rhizophagus</taxon>
    </lineage>
</organism>
<protein>
    <submittedName>
        <fullName evidence="1">Uncharacterized protein</fullName>
    </submittedName>
</protein>